<name>A0ABW1P504_9PSEU</name>
<dbReference type="EMBL" id="JBHSQO010000013">
    <property type="protein sequence ID" value="MFC6090685.1"/>
    <property type="molecule type" value="Genomic_DNA"/>
</dbReference>
<gene>
    <name evidence="1" type="ORF">ACFP3R_15495</name>
</gene>
<dbReference type="InterPro" id="IPR046190">
    <property type="entry name" value="DUF6218"/>
</dbReference>
<evidence type="ECO:0000313" key="1">
    <source>
        <dbReference type="EMBL" id="MFC6090685.1"/>
    </source>
</evidence>
<dbReference type="Proteomes" id="UP001596220">
    <property type="component" value="Unassembled WGS sequence"/>
</dbReference>
<dbReference type="Pfam" id="PF19726">
    <property type="entry name" value="DUF6218"/>
    <property type="match status" value="1"/>
</dbReference>
<protein>
    <submittedName>
        <fullName evidence="1">DUF6218 family protein</fullName>
    </submittedName>
</protein>
<keyword evidence="2" id="KW-1185">Reference proteome</keyword>
<proteinExistence type="predicted"/>
<accession>A0ABW1P504</accession>
<comment type="caution">
    <text evidence="1">The sequence shown here is derived from an EMBL/GenBank/DDBJ whole genome shotgun (WGS) entry which is preliminary data.</text>
</comment>
<sequence>MTTEPLERSSLGSLGLLPTRAGDGRTMVGHVIVCRAGAGEDDTIALWHLDTEGLRTGAWVKPAAVALADAGTARSLLGLCERKALLAWDPTGALTALRALEEVAGVAHTDRGACAVTIPELLAEIAGVRAAFAKRVAEEKAVKKSITELEWAIDLPDPLPATVEQLERLTGFGELVAPTEAATEALRISRLGGWVVQRWRETAVALGRAYLRATFGHPTVLAPRWESRLADAYAGRR</sequence>
<organism evidence="1 2">
    <name type="scientific">Saccharothrix lopnurensis</name>
    <dbReference type="NCBI Taxonomy" id="1670621"/>
    <lineage>
        <taxon>Bacteria</taxon>
        <taxon>Bacillati</taxon>
        <taxon>Actinomycetota</taxon>
        <taxon>Actinomycetes</taxon>
        <taxon>Pseudonocardiales</taxon>
        <taxon>Pseudonocardiaceae</taxon>
        <taxon>Saccharothrix</taxon>
    </lineage>
</organism>
<reference evidence="2" key="1">
    <citation type="journal article" date="2019" name="Int. J. Syst. Evol. Microbiol.">
        <title>The Global Catalogue of Microorganisms (GCM) 10K type strain sequencing project: providing services to taxonomists for standard genome sequencing and annotation.</title>
        <authorList>
            <consortium name="The Broad Institute Genomics Platform"/>
            <consortium name="The Broad Institute Genome Sequencing Center for Infectious Disease"/>
            <person name="Wu L."/>
            <person name="Ma J."/>
        </authorList>
    </citation>
    <scope>NUCLEOTIDE SEQUENCE [LARGE SCALE GENOMIC DNA]</scope>
    <source>
        <strain evidence="2">CGMCC 4.7246</strain>
    </source>
</reference>
<evidence type="ECO:0000313" key="2">
    <source>
        <dbReference type="Proteomes" id="UP001596220"/>
    </source>
</evidence>
<dbReference type="RefSeq" id="WP_380636811.1">
    <property type="nucleotide sequence ID" value="NZ_JBHSQO010000013.1"/>
</dbReference>